<dbReference type="Pfam" id="PF00248">
    <property type="entry name" value="Aldo_ket_red"/>
    <property type="match status" value="1"/>
</dbReference>
<feature type="domain" description="NADP-dependent oxidoreductase" evidence="4">
    <location>
        <begin position="13"/>
        <end position="269"/>
    </location>
</feature>
<gene>
    <name evidence="5" type="ORF">CNR29_04710</name>
</gene>
<evidence type="ECO:0000256" key="2">
    <source>
        <dbReference type="PIRSR" id="PIRSR000097-2"/>
    </source>
</evidence>
<accession>A0A2A3TXC6</accession>
<dbReference type="EMBL" id="NVYO01000001">
    <property type="protein sequence ID" value="PBQ23359.1"/>
    <property type="molecule type" value="Genomic_DNA"/>
</dbReference>
<dbReference type="AlphaFoldDB" id="A0A2A3TXC6"/>
<reference evidence="5 6" key="1">
    <citation type="submission" date="2017-09" db="EMBL/GenBank/DDBJ databases">
        <title>Genome sequence of Lactobacillus brevis D7.</title>
        <authorList>
            <person name="Kwon M.-S."/>
            <person name="Lim S.K."/>
            <person name="Choi H.-J."/>
        </authorList>
    </citation>
    <scope>NUCLEOTIDE SEQUENCE [LARGE SCALE GENOMIC DNA]</scope>
    <source>
        <strain evidence="5 6">D7</strain>
    </source>
</reference>
<dbReference type="PANTHER" id="PTHR43638:SF3">
    <property type="entry name" value="ALDEHYDE REDUCTASE"/>
    <property type="match status" value="1"/>
</dbReference>
<name>A0A2A3TXC6_LEVBR</name>
<feature type="binding site" evidence="2">
    <location>
        <position position="111"/>
    </location>
    <ligand>
        <name>substrate</name>
    </ligand>
</feature>
<dbReference type="Gene3D" id="3.20.20.100">
    <property type="entry name" value="NADP-dependent oxidoreductase domain"/>
    <property type="match status" value="1"/>
</dbReference>
<sequence length="282" mass="30824">MKQLTIAGQTVPAIGIGTWHMGDQPAQRSAEIAAIQAGIAAGARVIDTAEMYGAGRAESLVGEALANERREDLFLISKVLPENASRQKMAVSLDASLQRLRTDYLDLYLYHWRGTVPLAETVSTLQQLQMTGKIRAWGISNFDQADLNELWSLPGGNQAAANEDLYHLGSRGLEYDVLPWQRTHQLPLIAYSPIAQGDVWGHHLTTNEIVQQVAAAHHATVYQVLLAWVIRQPQILAIPQTSSIAHMQQNIAAGALTLTAEELAQLDQAFPAPTTKQPLDTL</sequence>
<dbReference type="PANTHER" id="PTHR43638">
    <property type="entry name" value="OXIDOREDUCTASE, ALDO/KETO REDUCTASE FAMILY PROTEIN"/>
    <property type="match status" value="1"/>
</dbReference>
<evidence type="ECO:0000313" key="5">
    <source>
        <dbReference type="EMBL" id="PBQ23359.1"/>
    </source>
</evidence>
<feature type="site" description="Lowers pKa of active site Tyr" evidence="3">
    <location>
        <position position="78"/>
    </location>
</feature>
<comment type="caution">
    <text evidence="5">The sequence shown here is derived from an EMBL/GenBank/DDBJ whole genome shotgun (WGS) entry which is preliminary data.</text>
</comment>
<evidence type="ECO:0000256" key="3">
    <source>
        <dbReference type="PIRSR" id="PIRSR000097-3"/>
    </source>
</evidence>
<proteinExistence type="predicted"/>
<dbReference type="Proteomes" id="UP000217918">
    <property type="component" value="Unassembled WGS sequence"/>
</dbReference>
<evidence type="ECO:0000259" key="4">
    <source>
        <dbReference type="Pfam" id="PF00248"/>
    </source>
</evidence>
<dbReference type="InterPro" id="IPR020471">
    <property type="entry name" value="AKR"/>
</dbReference>
<organism evidence="5 6">
    <name type="scientific">Levilactobacillus brevis</name>
    <name type="common">Lactobacillus brevis</name>
    <dbReference type="NCBI Taxonomy" id="1580"/>
    <lineage>
        <taxon>Bacteria</taxon>
        <taxon>Bacillati</taxon>
        <taxon>Bacillota</taxon>
        <taxon>Bacilli</taxon>
        <taxon>Lactobacillales</taxon>
        <taxon>Lactobacillaceae</taxon>
        <taxon>Levilactobacillus</taxon>
    </lineage>
</organism>
<dbReference type="PRINTS" id="PR00069">
    <property type="entry name" value="ALDKETRDTASE"/>
</dbReference>
<dbReference type="InterPro" id="IPR036812">
    <property type="entry name" value="NAD(P)_OxRdtase_dom_sf"/>
</dbReference>
<evidence type="ECO:0000256" key="1">
    <source>
        <dbReference type="PIRSR" id="PIRSR000097-1"/>
    </source>
</evidence>
<protein>
    <recommendedName>
        <fullName evidence="4">NADP-dependent oxidoreductase domain-containing protein</fullName>
    </recommendedName>
</protein>
<dbReference type="GO" id="GO:0016491">
    <property type="term" value="F:oxidoreductase activity"/>
    <property type="evidence" value="ECO:0007669"/>
    <property type="project" value="InterPro"/>
</dbReference>
<evidence type="ECO:0000313" key="6">
    <source>
        <dbReference type="Proteomes" id="UP000217918"/>
    </source>
</evidence>
<dbReference type="InterPro" id="IPR023210">
    <property type="entry name" value="NADP_OxRdtase_dom"/>
</dbReference>
<dbReference type="RefSeq" id="WP_096109836.1">
    <property type="nucleotide sequence ID" value="NZ_NVYO01000001.1"/>
</dbReference>
<dbReference type="SUPFAM" id="SSF51430">
    <property type="entry name" value="NAD(P)-linked oxidoreductase"/>
    <property type="match status" value="1"/>
</dbReference>
<dbReference type="PIRSF" id="PIRSF000097">
    <property type="entry name" value="AKR"/>
    <property type="match status" value="1"/>
</dbReference>
<feature type="active site" description="Proton donor" evidence="1">
    <location>
        <position position="52"/>
    </location>
</feature>